<dbReference type="SUPFAM" id="SSF55298">
    <property type="entry name" value="YjgF-like"/>
    <property type="match status" value="1"/>
</dbReference>
<dbReference type="PROSITE" id="PS01094">
    <property type="entry name" value="UPF0076"/>
    <property type="match status" value="1"/>
</dbReference>
<dbReference type="Gene3D" id="3.30.1330.40">
    <property type="entry name" value="RutC-like"/>
    <property type="match status" value="1"/>
</dbReference>
<dbReference type="InterPro" id="IPR006175">
    <property type="entry name" value="YjgF/YER057c/UK114"/>
</dbReference>
<dbReference type="Pfam" id="PF01042">
    <property type="entry name" value="Ribonuc_L-PSP"/>
    <property type="match status" value="1"/>
</dbReference>
<dbReference type="FunFam" id="3.30.1330.40:FF:000001">
    <property type="entry name" value="L-PSP family endoribonuclease"/>
    <property type="match status" value="1"/>
</dbReference>
<dbReference type="PANTHER" id="PTHR11803">
    <property type="entry name" value="2-IMINOBUTANOATE/2-IMINOPROPANOATE DEAMINASE RIDA"/>
    <property type="match status" value="1"/>
</dbReference>
<dbReference type="CDD" id="cd00448">
    <property type="entry name" value="YjgF_YER057c_UK114_family"/>
    <property type="match status" value="1"/>
</dbReference>
<accession>A0A532UQS9</accession>
<organism evidence="2 3">
    <name type="scientific">candidate division TA06 bacterium B3_TA06</name>
    <dbReference type="NCBI Taxonomy" id="2012487"/>
    <lineage>
        <taxon>Bacteria</taxon>
        <taxon>Bacteria division TA06</taxon>
    </lineage>
</organism>
<dbReference type="NCBIfam" id="TIGR00004">
    <property type="entry name" value="Rid family detoxifying hydrolase"/>
    <property type="match status" value="1"/>
</dbReference>
<dbReference type="Proteomes" id="UP000317778">
    <property type="component" value="Unassembled WGS sequence"/>
</dbReference>
<dbReference type="InterPro" id="IPR035959">
    <property type="entry name" value="RutC-like_sf"/>
</dbReference>
<protein>
    <submittedName>
        <fullName evidence="2">Reactive intermediate/imine deaminase</fullName>
    </submittedName>
</protein>
<dbReference type="EMBL" id="NJBO01000034">
    <property type="protein sequence ID" value="TKJ37295.1"/>
    <property type="molecule type" value="Genomic_DNA"/>
</dbReference>
<dbReference type="GO" id="GO:0019239">
    <property type="term" value="F:deaminase activity"/>
    <property type="evidence" value="ECO:0007669"/>
    <property type="project" value="TreeGrafter"/>
</dbReference>
<name>A0A532UQS9_UNCT6</name>
<dbReference type="InterPro" id="IPR019897">
    <property type="entry name" value="RidA_CS"/>
</dbReference>
<dbReference type="GO" id="GO:0005829">
    <property type="term" value="C:cytosol"/>
    <property type="evidence" value="ECO:0007669"/>
    <property type="project" value="TreeGrafter"/>
</dbReference>
<comment type="similarity">
    <text evidence="1">Belongs to the RutC family.</text>
</comment>
<dbReference type="AlphaFoldDB" id="A0A532UQS9"/>
<sequence length="124" mass="13208">MKKEIRTDKAPLPIGPYSQAVKCGNFIFLAGQIGINPETGGLVEGTEAQTRQVMENIKAVLGQAGATMDDVVRCDIHLVDLSEFKLVNEIYAGYFSAPYPARVTVASASLPKGARVEIAAIATI</sequence>
<dbReference type="PANTHER" id="PTHR11803:SF39">
    <property type="entry name" value="2-IMINOBUTANOATE_2-IMINOPROPANOATE DEAMINASE"/>
    <property type="match status" value="1"/>
</dbReference>
<reference evidence="2 3" key="1">
    <citation type="submission" date="2017-06" db="EMBL/GenBank/DDBJ databases">
        <title>Novel microbial phyla capable of carbon fixation and sulfur reduction in deep-sea sediments.</title>
        <authorList>
            <person name="Huang J."/>
            <person name="Baker B."/>
            <person name="Wang Y."/>
        </authorList>
    </citation>
    <scope>NUCLEOTIDE SEQUENCE [LARGE SCALE GENOMIC DNA]</scope>
    <source>
        <strain evidence="2">B3_TA06</strain>
    </source>
</reference>
<evidence type="ECO:0000313" key="3">
    <source>
        <dbReference type="Proteomes" id="UP000317778"/>
    </source>
</evidence>
<gene>
    <name evidence="2" type="ORF">CEE36_11150</name>
</gene>
<comment type="caution">
    <text evidence="2">The sequence shown here is derived from an EMBL/GenBank/DDBJ whole genome shotgun (WGS) entry which is preliminary data.</text>
</comment>
<proteinExistence type="inferred from homology"/>
<evidence type="ECO:0000256" key="1">
    <source>
        <dbReference type="ARBA" id="ARBA00010552"/>
    </source>
</evidence>
<evidence type="ECO:0000313" key="2">
    <source>
        <dbReference type="EMBL" id="TKJ37295.1"/>
    </source>
</evidence>
<dbReference type="InterPro" id="IPR006056">
    <property type="entry name" value="RidA"/>
</dbReference>